<dbReference type="InterPro" id="IPR044021">
    <property type="entry name" value="CrtO"/>
</dbReference>
<evidence type="ECO:0000256" key="8">
    <source>
        <dbReference type="ARBA" id="ARBA00023315"/>
    </source>
</evidence>
<comment type="caution">
    <text evidence="14">The sequence shown here is derived from an EMBL/GenBank/DDBJ whole genome shotgun (WGS) entry which is preliminary data.</text>
</comment>
<dbReference type="RefSeq" id="WP_245999807.1">
    <property type="nucleotide sequence ID" value="NZ_JARRRY010000005.1"/>
</dbReference>
<comment type="subcellular location">
    <subcellularLocation>
        <location evidence="1">Cell membrane</location>
        <topology evidence="1">Single-pass membrane protein</topology>
    </subcellularLocation>
</comment>
<feature type="transmembrane region" description="Helical" evidence="13">
    <location>
        <begin position="119"/>
        <end position="136"/>
    </location>
</feature>
<keyword evidence="4 13" id="KW-0812">Transmembrane</keyword>
<keyword evidence="3" id="KW-0808">Transferase</keyword>
<evidence type="ECO:0000256" key="6">
    <source>
        <dbReference type="ARBA" id="ARBA00022989"/>
    </source>
</evidence>
<comment type="pathway">
    <text evidence="9">Carotenoid biosynthesis; staphyloxanthin biosynthesis; staphyloxanthin from farnesyl diphosphate: step 5/5.</text>
</comment>
<keyword evidence="2" id="KW-1003">Cell membrane</keyword>
<evidence type="ECO:0000313" key="15">
    <source>
        <dbReference type="Proteomes" id="UP001218246"/>
    </source>
</evidence>
<evidence type="ECO:0000313" key="14">
    <source>
        <dbReference type="EMBL" id="MDG5754056.1"/>
    </source>
</evidence>
<keyword evidence="7 13" id="KW-0472">Membrane</keyword>
<organism evidence="14 15">
    <name type="scientific">Ectobacillus antri</name>
    <dbReference type="NCBI Taxonomy" id="2486280"/>
    <lineage>
        <taxon>Bacteria</taxon>
        <taxon>Bacillati</taxon>
        <taxon>Bacillota</taxon>
        <taxon>Bacilli</taxon>
        <taxon>Bacillales</taxon>
        <taxon>Bacillaceae</taxon>
        <taxon>Ectobacillus</taxon>
    </lineage>
</organism>
<dbReference type="GO" id="GO:0016746">
    <property type="term" value="F:acyltransferase activity"/>
    <property type="evidence" value="ECO:0007669"/>
    <property type="project" value="UniProtKB-KW"/>
</dbReference>
<protein>
    <recommendedName>
        <fullName evidence="11">Glycosyl-4,4'-diaponeurosporenoate acyltransferase</fullName>
    </recommendedName>
</protein>
<dbReference type="Proteomes" id="UP001218246">
    <property type="component" value="Unassembled WGS sequence"/>
</dbReference>
<comment type="function">
    <text evidence="12">Catalyzes the acylation of glycosyl-4,4'-diaponeurosporenoate, i.e. the esterification of glucose at the C6'' position with the carboxyl group of the C(15) fatty acid 12-methyltetradecanoic acid, to yield staphyloxanthin. This is the last step in the biosynthesis of this orange pigment, present in most staphylococci strains.</text>
</comment>
<feature type="transmembrane region" description="Helical" evidence="13">
    <location>
        <begin position="12"/>
        <end position="31"/>
    </location>
</feature>
<evidence type="ECO:0000256" key="5">
    <source>
        <dbReference type="ARBA" id="ARBA00022729"/>
    </source>
</evidence>
<evidence type="ECO:0000256" key="9">
    <source>
        <dbReference type="ARBA" id="ARBA00023588"/>
    </source>
</evidence>
<dbReference type="EMBL" id="JARULN010000006">
    <property type="protein sequence ID" value="MDG5754056.1"/>
    <property type="molecule type" value="Genomic_DNA"/>
</dbReference>
<comment type="similarity">
    <text evidence="10">Belongs to the acyltransferase CrtO family.</text>
</comment>
<evidence type="ECO:0000256" key="11">
    <source>
        <dbReference type="ARBA" id="ARBA00023667"/>
    </source>
</evidence>
<sequence>MNWVILSDISVWIFIHLFISYSCVKLGTIPFERDYWLYRERSWEKNGRLYEKLGVKRWKQWAPDASGLFKGGFHKKSLRNMTEEHLRVFLLETKRAELAHWLPIPFAFLFFLWNEIVVGWAMVIYALCLNMPLIIIQRYNRIRLSRILHKQK</sequence>
<evidence type="ECO:0000256" key="7">
    <source>
        <dbReference type="ARBA" id="ARBA00023136"/>
    </source>
</evidence>
<evidence type="ECO:0000256" key="10">
    <source>
        <dbReference type="ARBA" id="ARBA00023603"/>
    </source>
</evidence>
<evidence type="ECO:0000256" key="1">
    <source>
        <dbReference type="ARBA" id="ARBA00004162"/>
    </source>
</evidence>
<evidence type="ECO:0000256" key="4">
    <source>
        <dbReference type="ARBA" id="ARBA00022692"/>
    </source>
</evidence>
<reference evidence="14 15" key="1">
    <citation type="submission" date="2023-04" db="EMBL/GenBank/DDBJ databases">
        <title>Ectobacillus antri isolated from activated sludge.</title>
        <authorList>
            <person name="Yan P."/>
            <person name="Liu X."/>
        </authorList>
    </citation>
    <scope>NUCLEOTIDE SEQUENCE [LARGE SCALE GENOMIC DNA]</scope>
    <source>
        <strain evidence="14 15">C18H</strain>
    </source>
</reference>
<keyword evidence="6 13" id="KW-1133">Transmembrane helix</keyword>
<evidence type="ECO:0000256" key="2">
    <source>
        <dbReference type="ARBA" id="ARBA00022475"/>
    </source>
</evidence>
<proteinExistence type="inferred from homology"/>
<evidence type="ECO:0000256" key="3">
    <source>
        <dbReference type="ARBA" id="ARBA00022679"/>
    </source>
</evidence>
<dbReference type="Pfam" id="PF18927">
    <property type="entry name" value="CrtO"/>
    <property type="match status" value="1"/>
</dbReference>
<evidence type="ECO:0000256" key="12">
    <source>
        <dbReference type="ARBA" id="ARBA00025324"/>
    </source>
</evidence>
<keyword evidence="5" id="KW-0732">Signal</keyword>
<evidence type="ECO:0000256" key="13">
    <source>
        <dbReference type="SAM" id="Phobius"/>
    </source>
</evidence>
<accession>A0ABT6H6Q2</accession>
<keyword evidence="8 14" id="KW-0012">Acyltransferase</keyword>
<keyword evidence="15" id="KW-1185">Reference proteome</keyword>
<gene>
    <name evidence="14" type="ORF">P6P90_08730</name>
</gene>
<name>A0ABT6H6Q2_9BACI</name>